<sequence>MILSGTLNATKMEKKKKKKKKKEDLQLFFLDLVPLTSLINEVPILSFTVQAHRTVHDEQIFNYHTIVENIMHEDGEERGERDKRRGCVFAGTTFSIPYLHSDDGVLKLLRTPVELTSFKATSALRLAAQKFKFSRFDSFCEKSPLN</sequence>
<comment type="caution">
    <text evidence="1">The sequence shown here is derived from an EMBL/GenBank/DDBJ whole genome shotgun (WGS) entry which is preliminary data.</text>
</comment>
<accession>A0A5N5HA10</accession>
<reference evidence="1 2" key="1">
    <citation type="submission" date="2019-09" db="EMBL/GenBank/DDBJ databases">
        <authorList>
            <person name="Ou C."/>
        </authorList>
    </citation>
    <scope>NUCLEOTIDE SEQUENCE [LARGE SCALE GENOMIC DNA]</scope>
    <source>
        <strain evidence="1">S2</strain>
        <tissue evidence="1">Leaf</tissue>
    </source>
</reference>
<dbReference type="Proteomes" id="UP000327157">
    <property type="component" value="Chromosome 4"/>
</dbReference>
<proteinExistence type="predicted"/>
<reference evidence="2" key="2">
    <citation type="submission" date="2019-10" db="EMBL/GenBank/DDBJ databases">
        <title>A de novo genome assembly of a pear dwarfing rootstock.</title>
        <authorList>
            <person name="Wang F."/>
            <person name="Wang J."/>
            <person name="Li S."/>
            <person name="Zhang Y."/>
            <person name="Fang M."/>
            <person name="Ma L."/>
            <person name="Zhao Y."/>
            <person name="Jiang S."/>
        </authorList>
    </citation>
    <scope>NUCLEOTIDE SEQUENCE [LARGE SCALE GENOMIC DNA]</scope>
</reference>
<dbReference type="EMBL" id="SMOL01000231">
    <property type="protein sequence ID" value="KAB2622260.1"/>
    <property type="molecule type" value="Genomic_DNA"/>
</dbReference>
<organism evidence="1 2">
    <name type="scientific">Pyrus ussuriensis x Pyrus communis</name>
    <dbReference type="NCBI Taxonomy" id="2448454"/>
    <lineage>
        <taxon>Eukaryota</taxon>
        <taxon>Viridiplantae</taxon>
        <taxon>Streptophyta</taxon>
        <taxon>Embryophyta</taxon>
        <taxon>Tracheophyta</taxon>
        <taxon>Spermatophyta</taxon>
        <taxon>Magnoliopsida</taxon>
        <taxon>eudicotyledons</taxon>
        <taxon>Gunneridae</taxon>
        <taxon>Pentapetalae</taxon>
        <taxon>rosids</taxon>
        <taxon>fabids</taxon>
        <taxon>Rosales</taxon>
        <taxon>Rosaceae</taxon>
        <taxon>Amygdaloideae</taxon>
        <taxon>Maleae</taxon>
        <taxon>Pyrus</taxon>
    </lineage>
</organism>
<name>A0A5N5HA10_9ROSA</name>
<gene>
    <name evidence="1" type="ORF">D8674_024442</name>
</gene>
<evidence type="ECO:0000313" key="1">
    <source>
        <dbReference type="EMBL" id="KAB2622260.1"/>
    </source>
</evidence>
<dbReference type="AlphaFoldDB" id="A0A5N5HA10"/>
<protein>
    <submittedName>
        <fullName evidence="1">Uncharacterized protein</fullName>
    </submittedName>
</protein>
<reference evidence="1 2" key="3">
    <citation type="submission" date="2019-11" db="EMBL/GenBank/DDBJ databases">
        <title>A de novo genome assembly of a pear dwarfing rootstock.</title>
        <authorList>
            <person name="Wang F."/>
            <person name="Wang J."/>
            <person name="Li S."/>
            <person name="Zhang Y."/>
            <person name="Fang M."/>
            <person name="Ma L."/>
            <person name="Zhao Y."/>
            <person name="Jiang S."/>
        </authorList>
    </citation>
    <scope>NUCLEOTIDE SEQUENCE [LARGE SCALE GENOMIC DNA]</scope>
    <source>
        <strain evidence="1">S2</strain>
        <tissue evidence="1">Leaf</tissue>
    </source>
</reference>
<evidence type="ECO:0000313" key="2">
    <source>
        <dbReference type="Proteomes" id="UP000327157"/>
    </source>
</evidence>
<keyword evidence="2" id="KW-1185">Reference proteome</keyword>